<dbReference type="AlphaFoldDB" id="A0A2T8HGV5"/>
<reference evidence="1 2" key="1">
    <citation type="submission" date="2018-04" db="EMBL/GenBank/DDBJ databases">
        <title>Sphingobacterium cortibacter sp. nov.</title>
        <authorList>
            <person name="Li Y."/>
        </authorList>
    </citation>
    <scope>NUCLEOTIDE SEQUENCE [LARGE SCALE GENOMIC DNA]</scope>
    <source>
        <strain evidence="1 2">2c-3</strain>
    </source>
</reference>
<evidence type="ECO:0000313" key="2">
    <source>
        <dbReference type="Proteomes" id="UP000245627"/>
    </source>
</evidence>
<dbReference type="RefSeq" id="WP_116776600.1">
    <property type="nucleotide sequence ID" value="NZ_QDKG01000005.1"/>
</dbReference>
<dbReference type="InterPro" id="IPR021109">
    <property type="entry name" value="Peptidase_aspartic_dom_sf"/>
</dbReference>
<comment type="caution">
    <text evidence="1">The sequence shown here is derived from an EMBL/GenBank/DDBJ whole genome shotgun (WGS) entry which is preliminary data.</text>
</comment>
<evidence type="ECO:0000313" key="1">
    <source>
        <dbReference type="EMBL" id="PVH24655.1"/>
    </source>
</evidence>
<keyword evidence="2" id="KW-1185">Reference proteome</keyword>
<dbReference type="Proteomes" id="UP000245627">
    <property type="component" value="Unassembled WGS sequence"/>
</dbReference>
<protein>
    <recommendedName>
        <fullName evidence="3">Aspartyl protease</fullName>
    </recommendedName>
</protein>
<dbReference type="EMBL" id="QDKG01000005">
    <property type="protein sequence ID" value="PVH24655.1"/>
    <property type="molecule type" value="Genomic_DNA"/>
</dbReference>
<name>A0A2T8HGV5_9SPHI</name>
<proteinExistence type="predicted"/>
<accession>A0A2T8HGV5</accession>
<gene>
    <name evidence="1" type="ORF">DC487_14105</name>
</gene>
<evidence type="ECO:0008006" key="3">
    <source>
        <dbReference type="Google" id="ProtNLM"/>
    </source>
</evidence>
<sequence length="382" mass="42798">MYKHSLFILIWMLSGFSSFAQSHLFLKGKVKRDIYLELPFEVFHGHIIVQAEIQGATHRFLFDTGAPNMIRGEFLSSKVKPKSQKISDSQNQKGKMALGIIDSLTLGGVNFYDYAALDHDFSENFPFSCYDIVGFIGSNLFRDLIVKIDWKEQKLVVTDDLAKVNPTTTPIKMKLVGSQLLPYISLSLGTDKKANLPVLVDIGYNHQLMLNKKEYEKKAQKAGFFSRVMELEGIGSTGIYGAANSHQYAVTASRIGICAVDLTNMNIATSNGSSKIGTKFLAYGDMILDYKHKHFYFESTDKIVDLTTELPAYTPGVRDQKMVIGFIYRDDLKSMMKPGDQIISVDGVDLSKLEPCRMLEVSPRAKERLQILSDGKLVDITL</sequence>
<dbReference type="OrthoDB" id="5580718at2"/>
<dbReference type="Gene3D" id="2.40.70.10">
    <property type="entry name" value="Acid Proteases"/>
    <property type="match status" value="1"/>
</dbReference>
<organism evidence="1 2">
    <name type="scientific">Sphingobacterium corticibacter</name>
    <dbReference type="NCBI Taxonomy" id="2171749"/>
    <lineage>
        <taxon>Bacteria</taxon>
        <taxon>Pseudomonadati</taxon>
        <taxon>Bacteroidota</taxon>
        <taxon>Sphingobacteriia</taxon>
        <taxon>Sphingobacteriales</taxon>
        <taxon>Sphingobacteriaceae</taxon>
        <taxon>Sphingobacterium</taxon>
    </lineage>
</organism>